<evidence type="ECO:0000256" key="1">
    <source>
        <dbReference type="SAM" id="Phobius"/>
    </source>
</evidence>
<protein>
    <submittedName>
        <fullName evidence="2">Uncharacterized protein</fullName>
    </submittedName>
</protein>
<keyword evidence="1" id="KW-1133">Transmembrane helix</keyword>
<evidence type="ECO:0000313" key="3">
    <source>
        <dbReference type="Proteomes" id="UP000518752"/>
    </source>
</evidence>
<organism evidence="2 3">
    <name type="scientific">Collybiopsis confluens</name>
    <dbReference type="NCBI Taxonomy" id="2823264"/>
    <lineage>
        <taxon>Eukaryota</taxon>
        <taxon>Fungi</taxon>
        <taxon>Dikarya</taxon>
        <taxon>Basidiomycota</taxon>
        <taxon>Agaricomycotina</taxon>
        <taxon>Agaricomycetes</taxon>
        <taxon>Agaricomycetidae</taxon>
        <taxon>Agaricales</taxon>
        <taxon>Marasmiineae</taxon>
        <taxon>Omphalotaceae</taxon>
        <taxon>Collybiopsis</taxon>
    </lineage>
</organism>
<dbReference type="AlphaFoldDB" id="A0A8H5I0S8"/>
<dbReference type="EMBL" id="JAACJN010000003">
    <property type="protein sequence ID" value="KAF5393033.1"/>
    <property type="molecule type" value="Genomic_DNA"/>
</dbReference>
<comment type="caution">
    <text evidence="2">The sequence shown here is derived from an EMBL/GenBank/DDBJ whole genome shotgun (WGS) entry which is preliminary data.</text>
</comment>
<keyword evidence="1" id="KW-0812">Transmembrane</keyword>
<feature type="transmembrane region" description="Helical" evidence="1">
    <location>
        <begin position="9"/>
        <end position="28"/>
    </location>
</feature>
<reference evidence="2 3" key="1">
    <citation type="journal article" date="2020" name="ISME J.">
        <title>Uncovering the hidden diversity of litter-decomposition mechanisms in mushroom-forming fungi.</title>
        <authorList>
            <person name="Floudas D."/>
            <person name="Bentzer J."/>
            <person name="Ahren D."/>
            <person name="Johansson T."/>
            <person name="Persson P."/>
            <person name="Tunlid A."/>
        </authorList>
    </citation>
    <scope>NUCLEOTIDE SEQUENCE [LARGE SCALE GENOMIC DNA]</scope>
    <source>
        <strain evidence="2 3">CBS 406.79</strain>
    </source>
</reference>
<dbReference type="Proteomes" id="UP000518752">
    <property type="component" value="Unassembled WGS sequence"/>
</dbReference>
<keyword evidence="3" id="KW-1185">Reference proteome</keyword>
<proteinExistence type="predicted"/>
<gene>
    <name evidence="2" type="ORF">D9757_001107</name>
</gene>
<accession>A0A8H5I0S8</accession>
<sequence>MDKALYERFVLLLHVKFVFWIMSLSFVYELEIAPPRSIAPNDVHTAAVRYGLARGNLRSMYESNANYRLRMENKQAD</sequence>
<keyword evidence="1" id="KW-0472">Membrane</keyword>
<name>A0A8H5I0S8_9AGAR</name>
<evidence type="ECO:0000313" key="2">
    <source>
        <dbReference type="EMBL" id="KAF5393033.1"/>
    </source>
</evidence>